<accession>A0A9X4JCQ3</accession>
<dbReference type="EMBL" id="JAPHVQ010000001">
    <property type="protein sequence ID" value="MDE8033720.1"/>
    <property type="molecule type" value="Genomic_DNA"/>
</dbReference>
<organism evidence="1 2">
    <name type="scientific">Actinobacillus equuli subsp. equuli</name>
    <dbReference type="NCBI Taxonomy" id="202947"/>
    <lineage>
        <taxon>Bacteria</taxon>
        <taxon>Pseudomonadati</taxon>
        <taxon>Pseudomonadota</taxon>
        <taxon>Gammaproteobacteria</taxon>
        <taxon>Pasteurellales</taxon>
        <taxon>Pasteurellaceae</taxon>
        <taxon>Actinobacillus</taxon>
    </lineage>
</organism>
<dbReference type="Pfam" id="PF13366">
    <property type="entry name" value="PDDEXK_3"/>
    <property type="match status" value="1"/>
</dbReference>
<dbReference type="AlphaFoldDB" id="A0A9X4JCQ3"/>
<dbReference type="RefSeq" id="WP_275217049.1">
    <property type="nucleotide sequence ID" value="NZ_JAPHVQ010000001.1"/>
</dbReference>
<sequence>MSLLFEQETYALRSAIFDVYFQMGNGFLESVYQECLELEFRARNIPFITQPNLALMYKDQLLKQSYKPDFICFDQIIIELKAVSLLKEEHKAQLMNYLKITGMKLGLLVNFGAFPKVEIKRIIM</sequence>
<reference evidence="1" key="1">
    <citation type="submission" date="2022-11" db="EMBL/GenBank/DDBJ databases">
        <authorList>
            <person name="Kamali M."/>
            <person name="Peak L."/>
            <person name="Go Y.Y."/>
            <person name="Balasuriya U.B.R."/>
            <person name="Carossino M."/>
        </authorList>
    </citation>
    <scope>NUCLEOTIDE SEQUENCE</scope>
    <source>
        <strain evidence="1">4524</strain>
    </source>
</reference>
<dbReference type="NCBIfam" id="TIGR04256">
    <property type="entry name" value="GxxExxY"/>
    <property type="match status" value="1"/>
</dbReference>
<keyword evidence="2" id="KW-1185">Reference proteome</keyword>
<dbReference type="Proteomes" id="UP001142444">
    <property type="component" value="Unassembled WGS sequence"/>
</dbReference>
<reference evidence="1" key="2">
    <citation type="journal article" date="2023" name="Pathogens">
        <title>Pathological Features and Genomic Characterization of an Actinobacillus equuli subsp. equuli Bearing Unique Virulence-Associated Genes from an Adult Horse with Pleuropneumonia.</title>
        <authorList>
            <person name="Kamali M."/>
            <person name="Carossino M."/>
            <person name="Del Piero F."/>
            <person name="Peak L."/>
            <person name="Mitchell M.S."/>
            <person name="Willette J."/>
            <person name="Baker R."/>
            <person name="Li F."/>
            <person name="Kenez A."/>
            <person name="Balasuriya U.B.R."/>
            <person name="Go Y.Y."/>
        </authorList>
    </citation>
    <scope>NUCLEOTIDE SEQUENCE</scope>
    <source>
        <strain evidence="1">4524</strain>
    </source>
</reference>
<dbReference type="InterPro" id="IPR026350">
    <property type="entry name" value="GxxExxY"/>
</dbReference>
<proteinExistence type="predicted"/>
<comment type="caution">
    <text evidence="1">The sequence shown here is derived from an EMBL/GenBank/DDBJ whole genome shotgun (WGS) entry which is preliminary data.</text>
</comment>
<protein>
    <submittedName>
        <fullName evidence="1">GxxExxY protein</fullName>
    </submittedName>
</protein>
<gene>
    <name evidence="1" type="ORF">OQ257_00840</name>
</gene>
<name>A0A9X4JCQ3_ACTEU</name>
<evidence type="ECO:0000313" key="2">
    <source>
        <dbReference type="Proteomes" id="UP001142444"/>
    </source>
</evidence>
<evidence type="ECO:0000313" key="1">
    <source>
        <dbReference type="EMBL" id="MDE8033720.1"/>
    </source>
</evidence>